<dbReference type="RefSeq" id="WP_257819939.1">
    <property type="nucleotide sequence ID" value="NZ_JABXYM010000001.1"/>
</dbReference>
<evidence type="ECO:0000256" key="2">
    <source>
        <dbReference type="SAM" id="SignalP"/>
    </source>
</evidence>
<feature type="chain" id="PRO_5040492876" evidence="2">
    <location>
        <begin position="23"/>
        <end position="196"/>
    </location>
</feature>
<comment type="caution">
    <text evidence="3">The sequence shown here is derived from an EMBL/GenBank/DDBJ whole genome shotgun (WGS) entry which is preliminary data.</text>
</comment>
<evidence type="ECO:0000256" key="1">
    <source>
        <dbReference type="SAM" id="MobiDB-lite"/>
    </source>
</evidence>
<protein>
    <submittedName>
        <fullName evidence="3">YhcN/YlaJ family sporulation lipoprotein</fullName>
    </submittedName>
</protein>
<keyword evidence="4" id="KW-1185">Reference proteome</keyword>
<gene>
    <name evidence="3" type="ORF">HXA33_01630</name>
</gene>
<dbReference type="AlphaFoldDB" id="A0A9Q4FUY0"/>
<dbReference type="Pfam" id="PF09580">
    <property type="entry name" value="Spore_YhcN_YlaJ"/>
    <property type="match status" value="1"/>
</dbReference>
<feature type="signal peptide" evidence="2">
    <location>
        <begin position="1"/>
        <end position="22"/>
    </location>
</feature>
<feature type="region of interest" description="Disordered" evidence="1">
    <location>
        <begin position="169"/>
        <end position="196"/>
    </location>
</feature>
<dbReference type="PROSITE" id="PS51257">
    <property type="entry name" value="PROKAR_LIPOPROTEIN"/>
    <property type="match status" value="1"/>
</dbReference>
<sequence>MIKRRLCILAGVVTIMSQTVIGCGNTPDNNNGEAFNFMRGYQTVEPSQAINKENVDDPTPYIQYGYERHTKEAASEERMPGYAVYDRPLLAESISEMVAIIPDVEDAGVLVTSQHVLIAYKSNNEDRTKVADQVKKTAMSVVPSYYDVYVADDPRLMDDIERFRGHYSENQAESDALEQTIEEMKSFPQGEDPTDN</sequence>
<proteinExistence type="predicted"/>
<name>A0A9Q4FUY0_SALAG</name>
<reference evidence="3" key="1">
    <citation type="submission" date="2020-06" db="EMBL/GenBank/DDBJ databases">
        <title>Insight into the genomes of haloalkaliphilic bacilli from Kenyan soda lakes.</title>
        <authorList>
            <person name="Mwirichia R."/>
            <person name="Villamizar G.C."/>
            <person name="Poehlein A."/>
            <person name="Mugweru J."/>
            <person name="Kipnyargis A."/>
            <person name="Kiplimo D."/>
            <person name="Orwa P."/>
            <person name="Daniel R."/>
        </authorList>
    </citation>
    <scope>NUCLEOTIDE SEQUENCE</scope>
    <source>
        <strain evidence="3">B1096_S55</strain>
    </source>
</reference>
<dbReference type="InterPro" id="IPR019076">
    <property type="entry name" value="Spore_lipoprot_YhcN/YlaJ-like"/>
</dbReference>
<accession>A0A9Q4FUY0</accession>
<evidence type="ECO:0000313" key="4">
    <source>
        <dbReference type="Proteomes" id="UP001057753"/>
    </source>
</evidence>
<keyword evidence="3" id="KW-0449">Lipoprotein</keyword>
<organism evidence="3 4">
    <name type="scientific">Salipaludibacillus agaradhaerens</name>
    <name type="common">Bacillus agaradhaerens</name>
    <dbReference type="NCBI Taxonomy" id="76935"/>
    <lineage>
        <taxon>Bacteria</taxon>
        <taxon>Bacillati</taxon>
        <taxon>Bacillota</taxon>
        <taxon>Bacilli</taxon>
        <taxon>Bacillales</taxon>
        <taxon>Bacillaceae</taxon>
    </lineage>
</organism>
<keyword evidence="2" id="KW-0732">Signal</keyword>
<dbReference type="EMBL" id="JABXYM010000001">
    <property type="protein sequence ID" value="MCR6095250.1"/>
    <property type="molecule type" value="Genomic_DNA"/>
</dbReference>
<dbReference type="Proteomes" id="UP001057753">
    <property type="component" value="Unassembled WGS sequence"/>
</dbReference>
<evidence type="ECO:0000313" key="3">
    <source>
        <dbReference type="EMBL" id="MCR6095250.1"/>
    </source>
</evidence>